<name>A0ACC0CTG7_9PEZI</name>
<gene>
    <name evidence="1" type="ORF">F4821DRAFT_244348</name>
</gene>
<dbReference type="Proteomes" id="UP001497680">
    <property type="component" value="Unassembled WGS sequence"/>
</dbReference>
<organism evidence="1 2">
    <name type="scientific">Hypoxylon rubiginosum</name>
    <dbReference type="NCBI Taxonomy" id="110542"/>
    <lineage>
        <taxon>Eukaryota</taxon>
        <taxon>Fungi</taxon>
        <taxon>Dikarya</taxon>
        <taxon>Ascomycota</taxon>
        <taxon>Pezizomycotina</taxon>
        <taxon>Sordariomycetes</taxon>
        <taxon>Xylariomycetidae</taxon>
        <taxon>Xylariales</taxon>
        <taxon>Hypoxylaceae</taxon>
        <taxon>Hypoxylon</taxon>
    </lineage>
</organism>
<comment type="caution">
    <text evidence="1">The sequence shown here is derived from an EMBL/GenBank/DDBJ whole genome shotgun (WGS) entry which is preliminary data.</text>
</comment>
<reference evidence="1 2" key="1">
    <citation type="journal article" date="2022" name="New Phytol.">
        <title>Ecological generalism drives hyperdiversity of secondary metabolite gene clusters in xylarialean endophytes.</title>
        <authorList>
            <person name="Franco M.E.E."/>
            <person name="Wisecaver J.H."/>
            <person name="Arnold A.E."/>
            <person name="Ju Y.M."/>
            <person name="Slot J.C."/>
            <person name="Ahrendt S."/>
            <person name="Moore L.P."/>
            <person name="Eastman K.E."/>
            <person name="Scott K."/>
            <person name="Konkel Z."/>
            <person name="Mondo S.J."/>
            <person name="Kuo A."/>
            <person name="Hayes R.D."/>
            <person name="Haridas S."/>
            <person name="Andreopoulos B."/>
            <person name="Riley R."/>
            <person name="LaButti K."/>
            <person name="Pangilinan J."/>
            <person name="Lipzen A."/>
            <person name="Amirebrahimi M."/>
            <person name="Yan J."/>
            <person name="Adam C."/>
            <person name="Keymanesh K."/>
            <person name="Ng V."/>
            <person name="Louie K."/>
            <person name="Northen T."/>
            <person name="Drula E."/>
            <person name="Henrissat B."/>
            <person name="Hsieh H.M."/>
            <person name="Youens-Clark K."/>
            <person name="Lutzoni F."/>
            <person name="Miadlikowska J."/>
            <person name="Eastwood D.C."/>
            <person name="Hamelin R.C."/>
            <person name="Grigoriev I.V."/>
            <person name="U'Ren J.M."/>
        </authorList>
    </citation>
    <scope>NUCLEOTIDE SEQUENCE [LARGE SCALE GENOMIC DNA]</scope>
    <source>
        <strain evidence="1 2">ER1909</strain>
    </source>
</reference>
<dbReference type="EMBL" id="MU394348">
    <property type="protein sequence ID" value="KAI6083707.1"/>
    <property type="molecule type" value="Genomic_DNA"/>
</dbReference>
<protein>
    <submittedName>
        <fullName evidence="1">Short chain dehydrogenase</fullName>
    </submittedName>
</protein>
<proteinExistence type="predicted"/>
<evidence type="ECO:0000313" key="2">
    <source>
        <dbReference type="Proteomes" id="UP001497680"/>
    </source>
</evidence>
<evidence type="ECO:0000313" key="1">
    <source>
        <dbReference type="EMBL" id="KAI6083707.1"/>
    </source>
</evidence>
<accession>A0ACC0CTG7</accession>
<keyword evidence="2" id="KW-1185">Reference proteome</keyword>
<sequence>MEKRPVILVTAGSAGLGAAVAHLFAKNGYRVAVNYAHNSKRAAELIEELSATTVQGGVSEKHHVAIQADLAVRSDVERLVEETISAMGRIDCVLSNGGWTRFTDMSSLDDNVSESDWDRAFVMNVKSHLWLLYAARQALDESSGSFITTASIAGVSNSGSSLAYSVTKAAQIHMAKGLARMVGPRVRINTVSPGLLLTEWGARFTDDQKDAHRQKTALQRFVQIEDVAEQVLTLAKSSSITGVNVVIDAGYTI</sequence>